<gene>
    <name evidence="2" type="ORF">UV8b_00399</name>
</gene>
<sequence>MTCSDKEGPREAISDNSFETPRLTRQAHSLTYERLHKGRQLRKLLGACLSRWVVTLVLCASIYIVLWQYSRRSAMVTAKKKEFNTLIVGLTILLSLNLASSLKHMVATLRWWVLSLKEWRPREVDLILQSENISRMVRLLYISRRYSLRAYVVFWVCINVAAQIGLATLGLVYNVNGADKIVPTTPGIVSIPDLSTLQTLKLASGNHTSQSQTDNALRYTANSYGLVGLAAGVLSTPNGVVAPQPGSIFNPDSSPISCQNTTCYSWFYESTPPNASYYLMAATNRSVATSSTCQQWPVTQGGAGDQDAITVADGKNSTYKIPTRNGPLQTTFTVDPRKDQHVGWSMMSVFEASLTDPWFYRCNVSVGPVVNAWIPEHNLGDTVKLMAPAAIALQGYGSSPLGTNDSDRIQFQSYPAETFIGSACNGYDQCMGYTTSAFAAGVILATAQSNSNLNATGQMPLKGITLDINRWSYVHLILGLVMGLQLLFALISVILSNTVMVRDHSHFGEAALLRSAMRDLSYGAVMCSERELASLFADTATVKYVPDANGVYYLRVTK</sequence>
<evidence type="ECO:0000313" key="2">
    <source>
        <dbReference type="EMBL" id="QUC16158.1"/>
    </source>
</evidence>
<dbReference type="EMBL" id="CP072753">
    <property type="protein sequence ID" value="QUC16158.1"/>
    <property type="molecule type" value="Genomic_DNA"/>
</dbReference>
<keyword evidence="3" id="KW-1185">Reference proteome</keyword>
<feature type="transmembrane region" description="Helical" evidence="1">
    <location>
        <begin position="148"/>
        <end position="173"/>
    </location>
</feature>
<feature type="transmembrane region" description="Helical" evidence="1">
    <location>
        <begin position="86"/>
        <end position="113"/>
    </location>
</feature>
<dbReference type="RefSeq" id="XP_042993831.1">
    <property type="nucleotide sequence ID" value="XM_043137897.1"/>
</dbReference>
<dbReference type="GeneID" id="66061177"/>
<accession>A0A8E5MDH1</accession>
<dbReference type="Proteomes" id="UP000027002">
    <property type="component" value="Chromosome 1"/>
</dbReference>
<proteinExistence type="predicted"/>
<feature type="transmembrane region" description="Helical" evidence="1">
    <location>
        <begin position="44"/>
        <end position="66"/>
    </location>
</feature>
<dbReference type="AlphaFoldDB" id="A0A8E5MDH1"/>
<organism evidence="2 3">
    <name type="scientific">Ustilaginoidea virens</name>
    <name type="common">Rice false smut fungus</name>
    <name type="synonym">Villosiclava virens</name>
    <dbReference type="NCBI Taxonomy" id="1159556"/>
    <lineage>
        <taxon>Eukaryota</taxon>
        <taxon>Fungi</taxon>
        <taxon>Dikarya</taxon>
        <taxon>Ascomycota</taxon>
        <taxon>Pezizomycotina</taxon>
        <taxon>Sordariomycetes</taxon>
        <taxon>Hypocreomycetidae</taxon>
        <taxon>Hypocreales</taxon>
        <taxon>Clavicipitaceae</taxon>
        <taxon>Ustilaginoidea</taxon>
    </lineage>
</organism>
<protein>
    <submittedName>
        <fullName evidence="2">Uncharacterized protein</fullName>
    </submittedName>
</protein>
<name>A0A8E5MDH1_USTVR</name>
<keyword evidence="1" id="KW-0472">Membrane</keyword>
<keyword evidence="1" id="KW-1133">Transmembrane helix</keyword>
<dbReference type="OrthoDB" id="3596604at2759"/>
<feature type="transmembrane region" description="Helical" evidence="1">
    <location>
        <begin position="471"/>
        <end position="495"/>
    </location>
</feature>
<evidence type="ECO:0000256" key="1">
    <source>
        <dbReference type="SAM" id="Phobius"/>
    </source>
</evidence>
<reference evidence="2" key="1">
    <citation type="submission" date="2020-03" db="EMBL/GenBank/DDBJ databases">
        <title>A mixture of massive structural variations and highly conserved coding sequences in Ustilaginoidea virens genome.</title>
        <authorList>
            <person name="Zhang K."/>
            <person name="Zhao Z."/>
            <person name="Zhang Z."/>
            <person name="Li Y."/>
            <person name="Hsiang T."/>
            <person name="Sun W."/>
        </authorList>
    </citation>
    <scope>NUCLEOTIDE SEQUENCE</scope>
    <source>
        <strain evidence="2">UV-8b</strain>
    </source>
</reference>
<keyword evidence="1" id="KW-0812">Transmembrane</keyword>
<dbReference type="KEGG" id="uvi:66061177"/>
<evidence type="ECO:0000313" key="3">
    <source>
        <dbReference type="Proteomes" id="UP000027002"/>
    </source>
</evidence>